<evidence type="ECO:0000259" key="4">
    <source>
        <dbReference type="Pfam" id="PF09130"/>
    </source>
</evidence>
<evidence type="ECO:0000256" key="2">
    <source>
        <dbReference type="PIRSR" id="PIRSR000103-1"/>
    </source>
</evidence>
<organism evidence="5 6">
    <name type="scientific">Allosphingosinicella deserti</name>
    <dbReference type="NCBI Taxonomy" id="2116704"/>
    <lineage>
        <taxon>Bacteria</taxon>
        <taxon>Pseudomonadati</taxon>
        <taxon>Pseudomonadota</taxon>
        <taxon>Alphaproteobacteria</taxon>
        <taxon>Sphingomonadales</taxon>
        <taxon>Sphingomonadaceae</taxon>
        <taxon>Allosphingosinicella</taxon>
    </lineage>
</organism>
<dbReference type="InterPro" id="IPR008927">
    <property type="entry name" value="6-PGluconate_DH-like_C_sf"/>
</dbReference>
<dbReference type="Pfam" id="PF09130">
    <property type="entry name" value="DUF1932"/>
    <property type="match status" value="1"/>
</dbReference>
<dbReference type="RefSeq" id="WP_106512222.1">
    <property type="nucleotide sequence ID" value="NZ_PXYI01000002.1"/>
</dbReference>
<comment type="caution">
    <text evidence="5">The sequence shown here is derived from an EMBL/GenBank/DDBJ whole genome shotgun (WGS) entry which is preliminary data.</text>
</comment>
<dbReference type="InterPro" id="IPR036291">
    <property type="entry name" value="NAD(P)-bd_dom_sf"/>
</dbReference>
<dbReference type="InterPro" id="IPR015815">
    <property type="entry name" value="HIBADH-related"/>
</dbReference>
<feature type="active site" evidence="2">
    <location>
        <position position="173"/>
    </location>
</feature>
<dbReference type="OrthoDB" id="4333at2"/>
<reference evidence="5 6" key="1">
    <citation type="submission" date="2018-03" db="EMBL/GenBank/DDBJ databases">
        <title>The draft genome of Sphingosinicella sp. GL-C-18.</title>
        <authorList>
            <person name="Liu L."/>
            <person name="Li L."/>
            <person name="Liang L."/>
            <person name="Zhang X."/>
            <person name="Wang T."/>
        </authorList>
    </citation>
    <scope>NUCLEOTIDE SEQUENCE [LARGE SCALE GENOMIC DNA]</scope>
    <source>
        <strain evidence="5 6">GL-C-18</strain>
    </source>
</reference>
<dbReference type="InterPro" id="IPR006115">
    <property type="entry name" value="6PGDH_NADP-bd"/>
</dbReference>
<keyword evidence="6" id="KW-1185">Reference proteome</keyword>
<dbReference type="Gene3D" id="3.40.50.720">
    <property type="entry name" value="NAD(P)-binding Rossmann-like Domain"/>
    <property type="match status" value="1"/>
</dbReference>
<dbReference type="PIRSF" id="PIRSF000103">
    <property type="entry name" value="HIBADH"/>
    <property type="match status" value="1"/>
</dbReference>
<evidence type="ECO:0000313" key="6">
    <source>
        <dbReference type="Proteomes" id="UP000241167"/>
    </source>
</evidence>
<protein>
    <submittedName>
        <fullName evidence="5">NAD(P)-dependent oxidoreductase</fullName>
    </submittedName>
</protein>
<dbReference type="SUPFAM" id="SSF51735">
    <property type="entry name" value="NAD(P)-binding Rossmann-fold domains"/>
    <property type="match status" value="1"/>
</dbReference>
<evidence type="ECO:0000313" key="5">
    <source>
        <dbReference type="EMBL" id="PSJ42055.1"/>
    </source>
</evidence>
<dbReference type="Pfam" id="PF03446">
    <property type="entry name" value="NAD_binding_2"/>
    <property type="match status" value="1"/>
</dbReference>
<accession>A0A2P7QVQ3</accession>
<dbReference type="AlphaFoldDB" id="A0A2P7QVQ3"/>
<dbReference type="Proteomes" id="UP000241167">
    <property type="component" value="Unassembled WGS sequence"/>
</dbReference>
<dbReference type="GO" id="GO:0016491">
    <property type="term" value="F:oxidoreductase activity"/>
    <property type="evidence" value="ECO:0007669"/>
    <property type="project" value="UniProtKB-KW"/>
</dbReference>
<proteinExistence type="predicted"/>
<sequence>MAHTVTLIGFGEAGQAFAGAPGWTGSVRAYDRLTDDPATRAAKEADYRRAGVDGAASLAEAMLGAACVLSLVTADQALAVARDAAPPIGPGTLFCDLNSVSPGTKRQAAAAIEAAGGCYVDVAVMAPVHPARLAVPLLLSGREAPAAARALAGLGFANVRVVGTKVGEASSIKMIRSVIVKGLEALTAEAMLAAEAAGVTGEVLASLDASDKLRPWAERADYNLDRMLVHGRRRADELEEVVKTLADLGVDPAMSRATAVRQRALGSLGIAPAPAGLAAKIATITDRKADAA</sequence>
<gene>
    <name evidence="5" type="ORF">C7I55_07360</name>
</gene>
<dbReference type="EMBL" id="PXYI01000002">
    <property type="protein sequence ID" value="PSJ42055.1"/>
    <property type="molecule type" value="Genomic_DNA"/>
</dbReference>
<evidence type="ECO:0000259" key="3">
    <source>
        <dbReference type="Pfam" id="PF03446"/>
    </source>
</evidence>
<dbReference type="InterPro" id="IPR013328">
    <property type="entry name" value="6PGD_dom2"/>
</dbReference>
<dbReference type="SUPFAM" id="SSF48179">
    <property type="entry name" value="6-phosphogluconate dehydrogenase C-terminal domain-like"/>
    <property type="match status" value="1"/>
</dbReference>
<feature type="domain" description="Phosphogluconate dehydrogenase NAD-binding putative C-terminal" evidence="4">
    <location>
        <begin position="194"/>
        <end position="264"/>
    </location>
</feature>
<dbReference type="InterPro" id="IPR015814">
    <property type="entry name" value="Pgluconate_DH_NAD-bd_C"/>
</dbReference>
<name>A0A2P7QVQ3_9SPHN</name>
<evidence type="ECO:0000256" key="1">
    <source>
        <dbReference type="ARBA" id="ARBA00023002"/>
    </source>
</evidence>
<dbReference type="Gene3D" id="1.10.1040.10">
    <property type="entry name" value="N-(1-d-carboxylethyl)-l-norvaline Dehydrogenase, domain 2"/>
    <property type="match status" value="1"/>
</dbReference>
<dbReference type="GO" id="GO:0050661">
    <property type="term" value="F:NADP binding"/>
    <property type="evidence" value="ECO:0007669"/>
    <property type="project" value="InterPro"/>
</dbReference>
<feature type="domain" description="6-phosphogluconate dehydrogenase NADP-binding" evidence="3">
    <location>
        <begin position="5"/>
        <end position="142"/>
    </location>
</feature>
<keyword evidence="1" id="KW-0560">Oxidoreductase</keyword>